<organism evidence="14 15">
    <name type="scientific">Maritimibacter harenae</name>
    <dbReference type="NCBI Taxonomy" id="2606218"/>
    <lineage>
        <taxon>Bacteria</taxon>
        <taxon>Pseudomonadati</taxon>
        <taxon>Pseudomonadota</taxon>
        <taxon>Alphaproteobacteria</taxon>
        <taxon>Rhodobacterales</taxon>
        <taxon>Roseobacteraceae</taxon>
        <taxon>Maritimibacter</taxon>
    </lineage>
</organism>
<name>A0A845M6Q7_9RHOB</name>
<evidence type="ECO:0000256" key="8">
    <source>
        <dbReference type="ARBA" id="ARBA00022884"/>
    </source>
</evidence>
<dbReference type="InterPro" id="IPR010914">
    <property type="entry name" value="RsgA_GTPase_dom"/>
</dbReference>
<feature type="region of interest" description="Disordered" evidence="11">
    <location>
        <begin position="1"/>
        <end position="21"/>
    </location>
</feature>
<feature type="binding site" evidence="10">
    <location>
        <begin position="152"/>
        <end position="155"/>
    </location>
    <ligand>
        <name>GTP</name>
        <dbReference type="ChEBI" id="CHEBI:37565"/>
    </ligand>
</feature>
<sequence>MTRDYSQLFPGSTPTTPPNPLRALGWQSFFASQLDADEMTETPPVRVTEVHRSGLRARGAAGDVQLPPDADVTVGDWLLYDAETPGRSRRLERKSLIQRRAPGRETRMQLIAANLDTVFITTSCNADFNVARLERYVALAFEADVTPVIVLTKADLEDPAPYVEQAEAISARVPVIALDARADDVQAALAPWAKPGQTVGFLGSSGVGKTTLTNALAGTEAATQDIREDDAKGRHTTRHRELYITGTGPVVLDTPGMRELQLADVSAGLSTLFADIEELATTCKFRDCAHETEPGCAVRAAIEAGDLDPERLMRWRKLAAEEELNAATVHEKRDKARATAKMYRRVQSEKKNRR</sequence>
<feature type="region of interest" description="Disordered" evidence="11">
    <location>
        <begin position="330"/>
        <end position="354"/>
    </location>
</feature>
<dbReference type="CDD" id="cd01854">
    <property type="entry name" value="YjeQ_EngC"/>
    <property type="match status" value="1"/>
</dbReference>
<feature type="binding site" evidence="10">
    <location>
        <position position="296"/>
    </location>
    <ligand>
        <name>Zn(2+)</name>
        <dbReference type="ChEBI" id="CHEBI:29105"/>
    </ligand>
</feature>
<dbReference type="PROSITE" id="PS50936">
    <property type="entry name" value="ENGC_GTPASE"/>
    <property type="match status" value="1"/>
</dbReference>
<dbReference type="InterPro" id="IPR030378">
    <property type="entry name" value="G_CP_dom"/>
</dbReference>
<dbReference type="GO" id="GO:0005737">
    <property type="term" value="C:cytoplasm"/>
    <property type="evidence" value="ECO:0007669"/>
    <property type="project" value="UniProtKB-SubCell"/>
</dbReference>
<comment type="caution">
    <text evidence="14">The sequence shown here is derived from an EMBL/GenBank/DDBJ whole genome shotgun (WGS) entry which is preliminary data.</text>
</comment>
<keyword evidence="8 10" id="KW-0694">RNA-binding</keyword>
<dbReference type="SUPFAM" id="SSF52540">
    <property type="entry name" value="P-loop containing nucleoside triphosphate hydrolases"/>
    <property type="match status" value="1"/>
</dbReference>
<dbReference type="PANTHER" id="PTHR32120:SF10">
    <property type="entry name" value="SMALL RIBOSOMAL SUBUNIT BIOGENESIS GTPASE RSGA"/>
    <property type="match status" value="1"/>
</dbReference>
<dbReference type="NCBIfam" id="TIGR00157">
    <property type="entry name" value="ribosome small subunit-dependent GTPase A"/>
    <property type="match status" value="1"/>
</dbReference>
<dbReference type="GO" id="GO:0019843">
    <property type="term" value="F:rRNA binding"/>
    <property type="evidence" value="ECO:0007669"/>
    <property type="project" value="UniProtKB-KW"/>
</dbReference>
<evidence type="ECO:0000256" key="10">
    <source>
        <dbReference type="HAMAP-Rule" id="MF_01820"/>
    </source>
</evidence>
<dbReference type="EMBL" id="WTUX01000019">
    <property type="protein sequence ID" value="MZR14749.1"/>
    <property type="molecule type" value="Genomic_DNA"/>
</dbReference>
<feature type="domain" description="CP-type G" evidence="13">
    <location>
        <begin position="104"/>
        <end position="260"/>
    </location>
</feature>
<dbReference type="HAMAP" id="MF_01820">
    <property type="entry name" value="GTPase_RsgA"/>
    <property type="match status" value="1"/>
</dbReference>
<comment type="subunit">
    <text evidence="10">Monomer. Associates with 30S ribosomal subunit, binds 16S rRNA.</text>
</comment>
<evidence type="ECO:0000313" key="15">
    <source>
        <dbReference type="Proteomes" id="UP000467322"/>
    </source>
</evidence>
<dbReference type="GO" id="GO:0046872">
    <property type="term" value="F:metal ion binding"/>
    <property type="evidence" value="ECO:0007669"/>
    <property type="project" value="UniProtKB-KW"/>
</dbReference>
<dbReference type="GO" id="GO:0003924">
    <property type="term" value="F:GTPase activity"/>
    <property type="evidence" value="ECO:0007669"/>
    <property type="project" value="UniProtKB-UniRule"/>
</dbReference>
<reference evidence="14 15" key="1">
    <citation type="submission" date="2019-12" db="EMBL/GenBank/DDBJ databases">
        <title>Maritimibacter sp. nov. sp. isolated from sea sand.</title>
        <authorList>
            <person name="Kim J."/>
            <person name="Jeong S.E."/>
            <person name="Jung H.S."/>
            <person name="Jeon C.O."/>
        </authorList>
    </citation>
    <scope>NUCLEOTIDE SEQUENCE [LARGE SCALE GENOMIC DNA]</scope>
    <source>
        <strain evidence="14 15">DP07</strain>
    </source>
</reference>
<dbReference type="GO" id="GO:0005525">
    <property type="term" value="F:GTP binding"/>
    <property type="evidence" value="ECO:0007669"/>
    <property type="project" value="UniProtKB-UniRule"/>
</dbReference>
<evidence type="ECO:0000256" key="9">
    <source>
        <dbReference type="ARBA" id="ARBA00023134"/>
    </source>
</evidence>
<keyword evidence="6 10" id="KW-0378">Hydrolase</keyword>
<dbReference type="Pfam" id="PF03193">
    <property type="entry name" value="RsgA_GTPase"/>
    <property type="match status" value="1"/>
</dbReference>
<evidence type="ECO:0000256" key="6">
    <source>
        <dbReference type="ARBA" id="ARBA00022801"/>
    </source>
</evidence>
<evidence type="ECO:0000256" key="11">
    <source>
        <dbReference type="SAM" id="MobiDB-lite"/>
    </source>
</evidence>
<dbReference type="Proteomes" id="UP000467322">
    <property type="component" value="Unassembled WGS sequence"/>
</dbReference>
<comment type="cofactor">
    <cofactor evidence="10">
        <name>Zn(2+)</name>
        <dbReference type="ChEBI" id="CHEBI:29105"/>
    </cofactor>
    <text evidence="10">Binds 1 zinc ion per subunit.</text>
</comment>
<keyword evidence="2 10" id="KW-0690">Ribosome biogenesis</keyword>
<keyword evidence="4 10" id="KW-0699">rRNA-binding</keyword>
<dbReference type="GO" id="GO:0042274">
    <property type="term" value="P:ribosomal small subunit biogenesis"/>
    <property type="evidence" value="ECO:0007669"/>
    <property type="project" value="UniProtKB-UniRule"/>
</dbReference>
<comment type="function">
    <text evidence="10">One of several proteins that assist in the late maturation steps of the functional core of the 30S ribosomal subunit. Helps release RbfA from mature subunits. May play a role in the assembly of ribosomal proteins into the subunit. Circularly permuted GTPase that catalyzes slow GTP hydrolysis, GTPase activity is stimulated by the 30S ribosomal subunit.</text>
</comment>
<dbReference type="InterPro" id="IPR027417">
    <property type="entry name" value="P-loop_NTPase"/>
</dbReference>
<keyword evidence="1 10" id="KW-0963">Cytoplasm</keyword>
<evidence type="ECO:0000259" key="13">
    <source>
        <dbReference type="PROSITE" id="PS51721"/>
    </source>
</evidence>
<comment type="subcellular location">
    <subcellularLocation>
        <location evidence="10">Cytoplasm</location>
    </subcellularLocation>
</comment>
<keyword evidence="7 10" id="KW-0862">Zinc</keyword>
<feature type="domain" description="EngC GTPase" evidence="12">
    <location>
        <begin position="113"/>
        <end position="258"/>
    </location>
</feature>
<evidence type="ECO:0000256" key="3">
    <source>
        <dbReference type="ARBA" id="ARBA00022723"/>
    </source>
</evidence>
<dbReference type="RefSeq" id="WP_161352850.1">
    <property type="nucleotide sequence ID" value="NZ_WTUX01000019.1"/>
</dbReference>
<evidence type="ECO:0000256" key="2">
    <source>
        <dbReference type="ARBA" id="ARBA00022517"/>
    </source>
</evidence>
<evidence type="ECO:0000313" key="14">
    <source>
        <dbReference type="EMBL" id="MZR14749.1"/>
    </source>
</evidence>
<dbReference type="InterPro" id="IPR004881">
    <property type="entry name" value="Ribosome_biogen_GTPase_RsgA"/>
</dbReference>
<evidence type="ECO:0000259" key="12">
    <source>
        <dbReference type="PROSITE" id="PS50936"/>
    </source>
</evidence>
<evidence type="ECO:0000256" key="7">
    <source>
        <dbReference type="ARBA" id="ARBA00022833"/>
    </source>
</evidence>
<keyword evidence="3 10" id="KW-0479">Metal-binding</keyword>
<dbReference type="Gene3D" id="1.10.40.50">
    <property type="entry name" value="Probable gtpase engc, domain 3"/>
    <property type="match status" value="1"/>
</dbReference>
<feature type="binding site" evidence="10">
    <location>
        <position position="283"/>
    </location>
    <ligand>
        <name>Zn(2+)</name>
        <dbReference type="ChEBI" id="CHEBI:29105"/>
    </ligand>
</feature>
<protein>
    <recommendedName>
        <fullName evidence="10">Small ribosomal subunit biogenesis GTPase RsgA</fullName>
        <ecNumber evidence="10">3.6.1.-</ecNumber>
    </recommendedName>
</protein>
<evidence type="ECO:0000256" key="5">
    <source>
        <dbReference type="ARBA" id="ARBA00022741"/>
    </source>
</evidence>
<keyword evidence="15" id="KW-1185">Reference proteome</keyword>
<proteinExistence type="inferred from homology"/>
<dbReference type="AlphaFoldDB" id="A0A845M6Q7"/>
<feature type="binding site" evidence="10">
    <location>
        <begin position="203"/>
        <end position="211"/>
    </location>
    <ligand>
        <name>GTP</name>
        <dbReference type="ChEBI" id="CHEBI:37565"/>
    </ligand>
</feature>
<evidence type="ECO:0000256" key="1">
    <source>
        <dbReference type="ARBA" id="ARBA00022490"/>
    </source>
</evidence>
<feature type="binding site" evidence="10">
    <location>
        <position position="288"/>
    </location>
    <ligand>
        <name>Zn(2+)</name>
        <dbReference type="ChEBI" id="CHEBI:29105"/>
    </ligand>
</feature>
<accession>A0A845M6Q7</accession>
<dbReference type="PANTHER" id="PTHR32120">
    <property type="entry name" value="SMALL RIBOSOMAL SUBUNIT BIOGENESIS GTPASE RSGA"/>
    <property type="match status" value="1"/>
</dbReference>
<feature type="binding site" evidence="10">
    <location>
        <position position="290"/>
    </location>
    <ligand>
        <name>Zn(2+)</name>
        <dbReference type="ChEBI" id="CHEBI:29105"/>
    </ligand>
</feature>
<dbReference type="EC" id="3.6.1.-" evidence="10"/>
<keyword evidence="5 10" id="KW-0547">Nucleotide-binding</keyword>
<comment type="similarity">
    <text evidence="10">Belongs to the TRAFAC class YlqF/YawG GTPase family. RsgA subfamily.</text>
</comment>
<gene>
    <name evidence="10 14" type="primary">rsgA</name>
    <name evidence="14" type="ORF">GQE99_17140</name>
</gene>
<dbReference type="Gene3D" id="3.40.50.300">
    <property type="entry name" value="P-loop containing nucleotide triphosphate hydrolases"/>
    <property type="match status" value="1"/>
</dbReference>
<keyword evidence="9 10" id="KW-0342">GTP-binding</keyword>
<dbReference type="PROSITE" id="PS51721">
    <property type="entry name" value="G_CP"/>
    <property type="match status" value="1"/>
</dbReference>
<evidence type="ECO:0000256" key="4">
    <source>
        <dbReference type="ARBA" id="ARBA00022730"/>
    </source>
</evidence>